<proteinExistence type="predicted"/>
<comment type="caution">
    <text evidence="1">The sequence shown here is derived from an EMBL/GenBank/DDBJ whole genome shotgun (WGS) entry which is preliminary data.</text>
</comment>
<gene>
    <name evidence="1" type="ORF">IQ31_01937</name>
</gene>
<reference evidence="1 2" key="1">
    <citation type="journal article" date="2015" name="Stand. Genomic Sci.">
        <title>Genomic Encyclopedia of Bacterial and Archaeal Type Strains, Phase III: the genomes of soil and plant-associated and newly described type strains.</title>
        <authorList>
            <person name="Whitman W.B."/>
            <person name="Woyke T."/>
            <person name="Klenk H.P."/>
            <person name="Zhou Y."/>
            <person name="Lilburn T.G."/>
            <person name="Beck B.J."/>
            <person name="De Vos P."/>
            <person name="Vandamme P."/>
            <person name="Eisen J.A."/>
            <person name="Garrity G."/>
            <person name="Hugenholtz P."/>
            <person name="Kyrpides N.C."/>
        </authorList>
    </citation>
    <scope>NUCLEOTIDE SEQUENCE [LARGE SCALE GENOMIC DNA]</scope>
    <source>
        <strain evidence="1 2">CGMCC 1.6855</strain>
    </source>
</reference>
<accession>A0A562MMH0</accession>
<dbReference type="EMBL" id="VLKR01000008">
    <property type="protein sequence ID" value="TWI21122.1"/>
    <property type="molecule type" value="Genomic_DNA"/>
</dbReference>
<evidence type="ECO:0000313" key="1">
    <source>
        <dbReference type="EMBL" id="TWI21122.1"/>
    </source>
</evidence>
<dbReference type="Proteomes" id="UP000315908">
    <property type="component" value="Unassembled WGS sequence"/>
</dbReference>
<dbReference type="RefSeq" id="WP_198386031.1">
    <property type="nucleotide sequence ID" value="NZ_DAMALA010000062.1"/>
</dbReference>
<evidence type="ECO:0000313" key="2">
    <source>
        <dbReference type="Proteomes" id="UP000315908"/>
    </source>
</evidence>
<dbReference type="AlphaFoldDB" id="A0A562MMH0"/>
<name>A0A562MMH0_9SPHI</name>
<sequence>MKSLNVAIKLMLLVLMAIPAVSIAQSLKVLSGNFNFLQDQKELNVQFDYTPLTFYNEKISEEEYVKRRVKEISDSKGKMEGEIWKSDWEQSKANDFQNKFISLLNRNVNIESSKNPNAKYTLIVQSIWIYPGWYAGVMAQAAKVSTVLKFVETENPSHVLLEIDSEKAPGSAYGGVANNNDRMAEGYAKTGKSLGKLIAKKIK</sequence>
<organism evidence="1 2">
    <name type="scientific">Sphingobacterium siyangense</name>
    <dbReference type="NCBI Taxonomy" id="459529"/>
    <lineage>
        <taxon>Bacteria</taxon>
        <taxon>Pseudomonadati</taxon>
        <taxon>Bacteroidota</taxon>
        <taxon>Sphingobacteriia</taxon>
        <taxon>Sphingobacteriales</taxon>
        <taxon>Sphingobacteriaceae</taxon>
        <taxon>Sphingobacterium</taxon>
    </lineage>
</organism>
<protein>
    <submittedName>
        <fullName evidence="1">Uncharacterized protein</fullName>
    </submittedName>
</protein>